<evidence type="ECO:0000313" key="2">
    <source>
        <dbReference type="EMBL" id="WAR01167.1"/>
    </source>
</evidence>
<evidence type="ECO:0000313" key="3">
    <source>
        <dbReference type="Proteomes" id="UP001164746"/>
    </source>
</evidence>
<feature type="compositionally biased region" description="Basic and acidic residues" evidence="1">
    <location>
        <begin position="30"/>
        <end position="47"/>
    </location>
</feature>
<feature type="compositionally biased region" description="Polar residues" evidence="1">
    <location>
        <begin position="19"/>
        <end position="29"/>
    </location>
</feature>
<proteinExistence type="predicted"/>
<dbReference type="EMBL" id="CP111015">
    <property type="protein sequence ID" value="WAR01167.1"/>
    <property type="molecule type" value="Genomic_DNA"/>
</dbReference>
<protein>
    <submittedName>
        <fullName evidence="2">Uncharacterized protein</fullName>
    </submittedName>
</protein>
<gene>
    <name evidence="2" type="ORF">MAR_007725</name>
</gene>
<reference evidence="2" key="1">
    <citation type="submission" date="2022-11" db="EMBL/GenBank/DDBJ databases">
        <title>Centuries of genome instability and evolution in soft-shell clam transmissible cancer (bioRxiv).</title>
        <authorList>
            <person name="Hart S.F.M."/>
            <person name="Yonemitsu M.A."/>
            <person name="Giersch R.M."/>
            <person name="Beal B.F."/>
            <person name="Arriagada G."/>
            <person name="Davis B.W."/>
            <person name="Ostrander E.A."/>
            <person name="Goff S.P."/>
            <person name="Metzger M.J."/>
        </authorList>
    </citation>
    <scope>NUCLEOTIDE SEQUENCE</scope>
    <source>
        <strain evidence="2">MELC-2E11</strain>
        <tissue evidence="2">Siphon/mantle</tissue>
    </source>
</reference>
<evidence type="ECO:0000256" key="1">
    <source>
        <dbReference type="SAM" id="MobiDB-lite"/>
    </source>
</evidence>
<accession>A0ABY7DX28</accession>
<organism evidence="2 3">
    <name type="scientific">Mya arenaria</name>
    <name type="common">Soft-shell clam</name>
    <dbReference type="NCBI Taxonomy" id="6604"/>
    <lineage>
        <taxon>Eukaryota</taxon>
        <taxon>Metazoa</taxon>
        <taxon>Spiralia</taxon>
        <taxon>Lophotrochozoa</taxon>
        <taxon>Mollusca</taxon>
        <taxon>Bivalvia</taxon>
        <taxon>Autobranchia</taxon>
        <taxon>Heteroconchia</taxon>
        <taxon>Euheterodonta</taxon>
        <taxon>Imparidentia</taxon>
        <taxon>Neoheterodontei</taxon>
        <taxon>Myida</taxon>
        <taxon>Myoidea</taxon>
        <taxon>Myidae</taxon>
        <taxon>Mya</taxon>
    </lineage>
</organism>
<keyword evidence="3" id="KW-1185">Reference proteome</keyword>
<name>A0ABY7DX28_MYAAR</name>
<feature type="region of interest" description="Disordered" evidence="1">
    <location>
        <begin position="19"/>
        <end position="59"/>
    </location>
</feature>
<sequence length="110" mass="12562">MEQLFGPKFFIITEYPWRSSSNTFSSSQPRRSEFPDSPEGYHRENGHCKKRKSTRETDLRHTVASISHPTSASIRTNAVTDLNRIAITTVCIRREFRAAMATSKPDIMVS</sequence>
<dbReference type="Proteomes" id="UP001164746">
    <property type="component" value="Chromosome 4"/>
</dbReference>